<dbReference type="RefSeq" id="XP_008905881.1">
    <property type="nucleotide sequence ID" value="XM_008907633.1"/>
</dbReference>
<dbReference type="Pfam" id="PF12796">
    <property type="entry name" value="Ank_2"/>
    <property type="match status" value="1"/>
</dbReference>
<dbReference type="SMART" id="SM00248">
    <property type="entry name" value="ANK"/>
    <property type="match status" value="6"/>
</dbReference>
<dbReference type="InterPro" id="IPR002110">
    <property type="entry name" value="Ankyrin_rpt"/>
</dbReference>
<feature type="region of interest" description="Disordered" evidence="1">
    <location>
        <begin position="1"/>
        <end position="37"/>
    </location>
</feature>
<dbReference type="PANTHER" id="PTHR46586:SF3">
    <property type="entry name" value="ANKYRIN REPEAT-CONTAINING PROTEIN"/>
    <property type="match status" value="1"/>
</dbReference>
<evidence type="ECO:0000313" key="2">
    <source>
        <dbReference type="EMBL" id="ETN08694.1"/>
    </source>
</evidence>
<protein>
    <submittedName>
        <fullName evidence="2">Uncharacterized protein</fullName>
    </submittedName>
</protein>
<dbReference type="Proteomes" id="UP000018817">
    <property type="component" value="Unassembled WGS sequence"/>
</dbReference>
<dbReference type="PANTHER" id="PTHR46586">
    <property type="entry name" value="ANKYRIN REPEAT-CONTAINING PROTEIN"/>
    <property type="match status" value="1"/>
</dbReference>
<proteinExistence type="predicted"/>
<dbReference type="SUPFAM" id="SSF48403">
    <property type="entry name" value="Ankyrin repeat"/>
    <property type="match status" value="1"/>
</dbReference>
<reference evidence="3" key="1">
    <citation type="submission" date="2011-12" db="EMBL/GenBank/DDBJ databases">
        <authorList>
            <consortium name="The Broad Institute Genome Sequencing Platform"/>
            <person name="Russ C."/>
            <person name="Tyler B."/>
            <person name="Panabieres F."/>
            <person name="Shan W."/>
            <person name="Tripathy S."/>
            <person name="Grunwald N."/>
            <person name="Machado M."/>
            <person name="Young S.K."/>
            <person name="Zeng Q."/>
            <person name="Gargeya S."/>
            <person name="Fitzgerald M."/>
            <person name="Haas B."/>
            <person name="Abouelleil A."/>
            <person name="Alvarado L."/>
            <person name="Arachchi H.M."/>
            <person name="Berlin A."/>
            <person name="Chapman S.B."/>
            <person name="Gearin G."/>
            <person name="Goldberg J."/>
            <person name="Griggs A."/>
            <person name="Gujja S."/>
            <person name="Hansen M."/>
            <person name="Heiman D."/>
            <person name="Howarth C."/>
            <person name="Larimer J."/>
            <person name="Lui A."/>
            <person name="MacDonald P.J.P."/>
            <person name="McCowen C."/>
            <person name="Montmayeur A."/>
            <person name="Murphy C."/>
            <person name="Neiman D."/>
            <person name="Pearson M."/>
            <person name="Priest M."/>
            <person name="Roberts A."/>
            <person name="Saif S."/>
            <person name="Shea T."/>
            <person name="Sisk P."/>
            <person name="Stolte C."/>
            <person name="Sykes S."/>
            <person name="Wortman J."/>
            <person name="Nusbaum C."/>
            <person name="Birren B."/>
        </authorList>
    </citation>
    <scope>NUCLEOTIDE SEQUENCE [LARGE SCALE GENOMIC DNA]</scope>
    <source>
        <strain evidence="3">INRA-310</strain>
    </source>
</reference>
<dbReference type="SUPFAM" id="SSF140860">
    <property type="entry name" value="Pseudo ankyrin repeat-like"/>
    <property type="match status" value="1"/>
</dbReference>
<dbReference type="STRING" id="761204.W2Q7Z5"/>
<evidence type="ECO:0000313" key="3">
    <source>
        <dbReference type="Proteomes" id="UP000018817"/>
    </source>
</evidence>
<accession>W2Q7Z5</accession>
<dbReference type="InterPro" id="IPR036770">
    <property type="entry name" value="Ankyrin_rpt-contain_sf"/>
</dbReference>
<dbReference type="Gene3D" id="1.25.40.20">
    <property type="entry name" value="Ankyrin repeat-containing domain"/>
    <property type="match status" value="1"/>
</dbReference>
<dbReference type="GeneID" id="20181074"/>
<organism evidence="2 3">
    <name type="scientific">Phytophthora nicotianae (strain INRA-310)</name>
    <name type="common">Phytophthora parasitica</name>
    <dbReference type="NCBI Taxonomy" id="761204"/>
    <lineage>
        <taxon>Eukaryota</taxon>
        <taxon>Sar</taxon>
        <taxon>Stramenopiles</taxon>
        <taxon>Oomycota</taxon>
        <taxon>Peronosporomycetes</taxon>
        <taxon>Peronosporales</taxon>
        <taxon>Peronosporaceae</taxon>
        <taxon>Phytophthora</taxon>
    </lineage>
</organism>
<name>W2Q7Z5_PHYN3</name>
<gene>
    <name evidence="2" type="ORF">PPTG_11541</name>
</gene>
<dbReference type="OrthoDB" id="98401at2759"/>
<dbReference type="OMA" id="WILAEWR"/>
<dbReference type="InterPro" id="IPR052050">
    <property type="entry name" value="SecEffector_AnkRepeat"/>
</dbReference>
<feature type="compositionally biased region" description="Basic and acidic residues" evidence="1">
    <location>
        <begin position="9"/>
        <end position="26"/>
    </location>
</feature>
<reference evidence="2 3" key="2">
    <citation type="submission" date="2013-11" db="EMBL/GenBank/DDBJ databases">
        <title>The Genome Sequence of Phytophthora parasitica INRA-310.</title>
        <authorList>
            <consortium name="The Broad Institute Genomics Platform"/>
            <person name="Russ C."/>
            <person name="Tyler B."/>
            <person name="Panabieres F."/>
            <person name="Shan W."/>
            <person name="Tripathy S."/>
            <person name="Grunwald N."/>
            <person name="Machado M."/>
            <person name="Johnson C.S."/>
            <person name="Arredondo F."/>
            <person name="Hong C."/>
            <person name="Coffey M."/>
            <person name="Young S.K."/>
            <person name="Zeng Q."/>
            <person name="Gargeya S."/>
            <person name="Fitzgerald M."/>
            <person name="Abouelleil A."/>
            <person name="Alvarado L."/>
            <person name="Chapman S.B."/>
            <person name="Gainer-Dewar J."/>
            <person name="Goldberg J."/>
            <person name="Griggs A."/>
            <person name="Gujja S."/>
            <person name="Hansen M."/>
            <person name="Howarth C."/>
            <person name="Imamovic A."/>
            <person name="Ireland A."/>
            <person name="Larimer J."/>
            <person name="McCowan C."/>
            <person name="Murphy C."/>
            <person name="Pearson M."/>
            <person name="Poon T.W."/>
            <person name="Priest M."/>
            <person name="Roberts A."/>
            <person name="Saif S."/>
            <person name="Shea T."/>
            <person name="Sykes S."/>
            <person name="Wortman J."/>
            <person name="Nusbaum C."/>
            <person name="Birren B."/>
        </authorList>
    </citation>
    <scope>NUCLEOTIDE SEQUENCE [LARGE SCALE GENOMIC DNA]</scope>
    <source>
        <strain evidence="2 3">INRA-310</strain>
    </source>
</reference>
<evidence type="ECO:0000256" key="1">
    <source>
        <dbReference type="SAM" id="MobiDB-lite"/>
    </source>
</evidence>
<dbReference type="AlphaFoldDB" id="W2Q7Z5"/>
<dbReference type="EMBL" id="KI669587">
    <property type="protein sequence ID" value="ETN08694.1"/>
    <property type="molecule type" value="Genomic_DNA"/>
</dbReference>
<sequence>MPSISKRQHGGDDQDPDAAKRSRTESTVEEAAQQREGNQIQAVVIKQTESASSHQFDRLKDVSFPCAILALRHVLSHIDTLLMSPDEAAIEAARTGQLKWLNEIIHRFDECDMRDAFVEAAGSGHADIVARLYVYIEPTLEDEVQEAVARVCKAITRAATSGHLNVMQFLLSEKVDLFETTGVTTYKGIIPAFDSAAENGHLDIVKFMVNHAKLKKYKWILAEWRLVDALSCAIFLKHTEIVEFLFSVFEDFHWNVKSALIAAVHAEDKDLIKRIYELYPTTSYRESNLFVGLARDDLYIRGVKYLYEHGWDDITLLSDAFVAAASRGSVETLEFFLDTGRISQELFDKAFEKAVESEGAVEFLYGKKRASSLAINQAFVSTNSPTLIKLLYENEQIPNDSISTAFTKACKAKRTYINQPSKDNNRMDIVKYLMKLDCIPAEVIGEAFAYAAKHFDSEIMKFLAEDKRLSPDDAFLGAVVYGDRKLMESTYDVERISPETILTAFTKVSVSDSPDILQRLVQYLCIKPHVPQAMRHTAFVYAAKRRLVWALKVLNESEDGKLPLALLKEALASATDDEAGHYIRKIICEQLFDGKVECGCGCDALVAAVKVLPYEAPYFETRGQDEDNWDLATDLVCSAAENGHLDVLPDAAYYDPDIISYAPVDDDEYVSDLYNLAQEALRKAAVKGNLSVVKFLAGQAFIVGFLHGLNKACGLNDAFSYAIREGHGDVIDYLLRLHPHCLIWNMKEACEAAVEQDKQELVEKIYELYSLDNSGCS</sequence>
<dbReference type="VEuPathDB" id="FungiDB:PPTG_11541"/>